<dbReference type="KEGG" id="shi:Shel_02650"/>
<accession>C7N1P1</accession>
<dbReference type="InterPro" id="IPR016032">
    <property type="entry name" value="Sig_transdc_resp-reg_C-effctor"/>
</dbReference>
<organism evidence="6 7">
    <name type="scientific">Slackia heliotrinireducens (strain ATCC 29202 / DSM 20476 / NCTC 11029 / RHS 1)</name>
    <name type="common">Peptococcus heliotrinreducens</name>
    <dbReference type="NCBI Taxonomy" id="471855"/>
    <lineage>
        <taxon>Bacteria</taxon>
        <taxon>Bacillati</taxon>
        <taxon>Actinomycetota</taxon>
        <taxon>Coriobacteriia</taxon>
        <taxon>Eggerthellales</taxon>
        <taxon>Eggerthellaceae</taxon>
        <taxon>Slackia</taxon>
    </lineage>
</organism>
<dbReference type="PANTHER" id="PTHR44688:SF16">
    <property type="entry name" value="DNA-BINDING TRANSCRIPTIONAL ACTIVATOR DEVR_DOSR"/>
    <property type="match status" value="1"/>
</dbReference>
<dbReference type="Proteomes" id="UP000002026">
    <property type="component" value="Chromosome"/>
</dbReference>
<evidence type="ECO:0000256" key="1">
    <source>
        <dbReference type="ARBA" id="ARBA00023015"/>
    </source>
</evidence>
<keyword evidence="4" id="KW-0472">Membrane</keyword>
<gene>
    <name evidence="6" type="ordered locus">Shel_02650</name>
</gene>
<feature type="transmembrane region" description="Helical" evidence="4">
    <location>
        <begin position="216"/>
        <end position="238"/>
    </location>
</feature>
<feature type="transmembrane region" description="Helical" evidence="4">
    <location>
        <begin position="136"/>
        <end position="157"/>
    </location>
</feature>
<protein>
    <submittedName>
        <fullName evidence="6">Response regulator containing a CheY-like receiver domain and an HTH DNA-binding domain</fullName>
    </submittedName>
</protein>
<dbReference type="EMBL" id="CP001684">
    <property type="protein sequence ID" value="ACV21333.1"/>
    <property type="molecule type" value="Genomic_DNA"/>
</dbReference>
<keyword evidence="3" id="KW-0804">Transcription</keyword>
<dbReference type="PROSITE" id="PS50043">
    <property type="entry name" value="HTH_LUXR_2"/>
    <property type="match status" value="1"/>
</dbReference>
<dbReference type="PRINTS" id="PR00038">
    <property type="entry name" value="HTHLUXR"/>
</dbReference>
<feature type="transmembrane region" description="Helical" evidence="4">
    <location>
        <begin position="79"/>
        <end position="98"/>
    </location>
</feature>
<evidence type="ECO:0000259" key="5">
    <source>
        <dbReference type="PROSITE" id="PS50043"/>
    </source>
</evidence>
<dbReference type="AlphaFoldDB" id="C7N1P1"/>
<dbReference type="Gene3D" id="1.10.10.10">
    <property type="entry name" value="Winged helix-like DNA-binding domain superfamily/Winged helix DNA-binding domain"/>
    <property type="match status" value="1"/>
</dbReference>
<keyword evidence="7" id="KW-1185">Reference proteome</keyword>
<dbReference type="GO" id="GO:0006355">
    <property type="term" value="P:regulation of DNA-templated transcription"/>
    <property type="evidence" value="ECO:0007669"/>
    <property type="project" value="InterPro"/>
</dbReference>
<keyword evidence="2 6" id="KW-0238">DNA-binding</keyword>
<feature type="transmembrane region" description="Helical" evidence="4">
    <location>
        <begin position="46"/>
        <end position="67"/>
    </location>
</feature>
<dbReference type="STRING" id="471855.Shel_02650"/>
<proteinExistence type="predicted"/>
<evidence type="ECO:0000256" key="4">
    <source>
        <dbReference type="SAM" id="Phobius"/>
    </source>
</evidence>
<feature type="transmembrane region" description="Helical" evidence="4">
    <location>
        <begin position="12"/>
        <end position="34"/>
    </location>
</feature>
<feature type="transmembrane region" description="Helical" evidence="4">
    <location>
        <begin position="163"/>
        <end position="184"/>
    </location>
</feature>
<name>C7N1P1_SLAHD</name>
<dbReference type="InterPro" id="IPR036388">
    <property type="entry name" value="WH-like_DNA-bd_sf"/>
</dbReference>
<feature type="domain" description="HTH luxR-type" evidence="5">
    <location>
        <begin position="433"/>
        <end position="498"/>
    </location>
</feature>
<reference evidence="6 7" key="1">
    <citation type="journal article" date="2009" name="Stand. Genomic Sci.">
        <title>Complete genome sequence of Slackia heliotrinireducens type strain (RHS 1).</title>
        <authorList>
            <person name="Pukall R."/>
            <person name="Lapidus A."/>
            <person name="Nolan M."/>
            <person name="Copeland A."/>
            <person name="Glavina Del Rio T."/>
            <person name="Lucas S."/>
            <person name="Chen F."/>
            <person name="Tice H."/>
            <person name="Cheng J.F."/>
            <person name="Chertkov O."/>
            <person name="Bruce D."/>
            <person name="Goodwin L."/>
            <person name="Kuske C."/>
            <person name="Brettin T."/>
            <person name="Detter J.C."/>
            <person name="Han C."/>
            <person name="Pitluck S."/>
            <person name="Pati A."/>
            <person name="Mavrommatis K."/>
            <person name="Ivanova N."/>
            <person name="Ovchinnikova G."/>
            <person name="Chen A."/>
            <person name="Palaniappan K."/>
            <person name="Schneider S."/>
            <person name="Rohde M."/>
            <person name="Chain P."/>
            <person name="D'haeseleer P."/>
            <person name="Goker M."/>
            <person name="Bristow J."/>
            <person name="Eisen J.A."/>
            <person name="Markowitz V."/>
            <person name="Kyrpides N.C."/>
            <person name="Klenk H.P."/>
            <person name="Hugenholtz P."/>
        </authorList>
    </citation>
    <scope>NUCLEOTIDE SEQUENCE [LARGE SCALE GENOMIC DNA]</scope>
    <source>
        <strain evidence="7">ATCC 29202 / DSM 20476 / NCTC 11029 / RHS 1</strain>
    </source>
</reference>
<sequence>MTNHPQGIYPKRSLAVVIGGLAAYLSWGFVYFQVVGNASATDLVFFANRLALIASYAGFMVLAVFFSRMLVPLRPSNNITFLTLAVVGVFLAGFSYAAPGFAAFLSLAGSLLVGVQYGWFLLYWCELFGYAQTRCAGFCFGAAMLLVPAVCYAAFVLPDVLQVFAAALLPVLSYLGFLHGMNVISENGRFKDMDKRIGKLQLNVDSPRFPWRTSELFGILKAAIMTSALFGFVFGVVDAGFGKLYYWAVGFGIVGLVVTMLLALRPKRLSIRFLYRLSQPVMVFGLMALGFSTALGGVLVSTAFSIELLLLVVTLCETANRFETSVVRLGGFAFSCTMISSAAGRVVGKTVMDAAAGSSFFAMALVAAMTCLFVLYTAFTPEDGGFLFEFSDRTKSDGDVSPTVADRMRDPDPRDMEVSVVIFHEAVNRRCADVAGEYGLSNREEEVLVHIMQGNSIQEVADKLFISPGTVKTHINHIYRKMGVTRRYELKRIVNLEQKGTPPLV</sequence>
<feature type="transmembrane region" description="Helical" evidence="4">
    <location>
        <begin position="284"/>
        <end position="306"/>
    </location>
</feature>
<feature type="transmembrane region" description="Helical" evidence="4">
    <location>
        <begin position="104"/>
        <end position="124"/>
    </location>
</feature>
<evidence type="ECO:0000313" key="6">
    <source>
        <dbReference type="EMBL" id="ACV21333.1"/>
    </source>
</evidence>
<keyword evidence="1" id="KW-0805">Transcription regulation</keyword>
<dbReference type="SUPFAM" id="SSF46894">
    <property type="entry name" value="C-terminal effector domain of the bipartite response regulators"/>
    <property type="match status" value="1"/>
</dbReference>
<keyword evidence="4" id="KW-0812">Transmembrane</keyword>
<feature type="transmembrane region" description="Helical" evidence="4">
    <location>
        <begin position="244"/>
        <end position="264"/>
    </location>
</feature>
<dbReference type="PANTHER" id="PTHR44688">
    <property type="entry name" value="DNA-BINDING TRANSCRIPTIONAL ACTIVATOR DEVR_DOSR"/>
    <property type="match status" value="1"/>
</dbReference>
<evidence type="ECO:0000313" key="7">
    <source>
        <dbReference type="Proteomes" id="UP000002026"/>
    </source>
</evidence>
<dbReference type="SMART" id="SM00421">
    <property type="entry name" value="HTH_LUXR"/>
    <property type="match status" value="1"/>
</dbReference>
<feature type="transmembrane region" description="Helical" evidence="4">
    <location>
        <begin position="326"/>
        <end position="348"/>
    </location>
</feature>
<dbReference type="Pfam" id="PF00196">
    <property type="entry name" value="GerE"/>
    <property type="match status" value="1"/>
</dbReference>
<feature type="transmembrane region" description="Helical" evidence="4">
    <location>
        <begin position="360"/>
        <end position="379"/>
    </location>
</feature>
<evidence type="ECO:0000256" key="2">
    <source>
        <dbReference type="ARBA" id="ARBA00023125"/>
    </source>
</evidence>
<dbReference type="HOGENOM" id="CLU_027066_3_1_11"/>
<dbReference type="RefSeq" id="WP_012797443.1">
    <property type="nucleotide sequence ID" value="NC_013165.1"/>
</dbReference>
<keyword evidence="4" id="KW-1133">Transmembrane helix</keyword>
<dbReference type="eggNOG" id="COG2197">
    <property type="taxonomic scope" value="Bacteria"/>
</dbReference>
<evidence type="ECO:0000256" key="3">
    <source>
        <dbReference type="ARBA" id="ARBA00023163"/>
    </source>
</evidence>
<dbReference type="CDD" id="cd06170">
    <property type="entry name" value="LuxR_C_like"/>
    <property type="match status" value="1"/>
</dbReference>
<dbReference type="GO" id="GO:0003677">
    <property type="term" value="F:DNA binding"/>
    <property type="evidence" value="ECO:0007669"/>
    <property type="project" value="UniProtKB-KW"/>
</dbReference>
<dbReference type="InterPro" id="IPR000792">
    <property type="entry name" value="Tscrpt_reg_LuxR_C"/>
</dbReference>